<comment type="caution">
    <text evidence="1">The sequence shown here is derived from an EMBL/GenBank/DDBJ whole genome shotgun (WGS) entry which is preliminary data.</text>
</comment>
<dbReference type="EMBL" id="QJJV01000041">
    <property type="protein sequence ID" value="PXX05440.1"/>
    <property type="molecule type" value="Genomic_DNA"/>
</dbReference>
<reference evidence="1 2" key="1">
    <citation type="submission" date="2018-05" db="EMBL/GenBank/DDBJ databases">
        <title>Genomic Encyclopedia of Type Strains, Phase IV (KMG-V): Genome sequencing to study the core and pangenomes of soil and plant-associated prokaryotes.</title>
        <authorList>
            <person name="Whitman W."/>
        </authorList>
    </citation>
    <scope>NUCLEOTIDE SEQUENCE [LARGE SCALE GENOMIC DNA]</scope>
    <source>
        <strain evidence="1 2">SIr-6563</strain>
    </source>
</reference>
<proteinExistence type="predicted"/>
<evidence type="ECO:0000313" key="2">
    <source>
        <dbReference type="Proteomes" id="UP000247515"/>
    </source>
</evidence>
<dbReference type="RefSeq" id="WP_146230128.1">
    <property type="nucleotide sequence ID" value="NZ_QJJV01000041.1"/>
</dbReference>
<evidence type="ECO:0000313" key="1">
    <source>
        <dbReference type="EMBL" id="PXX05440.1"/>
    </source>
</evidence>
<evidence type="ECO:0008006" key="3">
    <source>
        <dbReference type="Google" id="ProtNLM"/>
    </source>
</evidence>
<dbReference type="Proteomes" id="UP000247515">
    <property type="component" value="Unassembled WGS sequence"/>
</dbReference>
<protein>
    <recommendedName>
        <fullName evidence="3">Guanylate cyclase domain-containing protein</fullName>
    </recommendedName>
</protein>
<accession>A0ABX5MC13</accession>
<gene>
    <name evidence="1" type="ORF">C7400_1413</name>
</gene>
<organism evidence="1 2">
    <name type="scientific">Paraburkholderia tropica</name>
    <dbReference type="NCBI Taxonomy" id="92647"/>
    <lineage>
        <taxon>Bacteria</taxon>
        <taxon>Pseudomonadati</taxon>
        <taxon>Pseudomonadota</taxon>
        <taxon>Betaproteobacteria</taxon>
        <taxon>Burkholderiales</taxon>
        <taxon>Burkholderiaceae</taxon>
        <taxon>Paraburkholderia</taxon>
    </lineage>
</organism>
<keyword evidence="2" id="KW-1185">Reference proteome</keyword>
<name>A0ABX5MC13_9BURK</name>
<sequence>MYREAVITFVDILGFKNLIRTNTYEQVAGKLATVRRLSGLNEAEDGEGYEPKIIQFSDSIIRIRPLDSAANKEMRYGLMFYEMLDLVHMQGELINHGVCVRGGVSLGKIHFDDQILFGPGFVRAYELESIYANYPRIVVDPFLINQVRKDQRLASAQHTLEQEFSYIRKNIRRDSDGIHFIDYLRSFLSEIDDPDNIPVFLRRHKEIILQNAGGATELSSVAAKYLWMASYHNELIAEFKDESFDHYGLKRKDLEVTLEEMPLLQSLAI</sequence>